<evidence type="ECO:0000256" key="2">
    <source>
        <dbReference type="ARBA" id="ARBA00023125"/>
    </source>
</evidence>
<dbReference type="RefSeq" id="WP_311697170.1">
    <property type="nucleotide sequence ID" value="NZ_JAVREY010000027.1"/>
</dbReference>
<evidence type="ECO:0000256" key="3">
    <source>
        <dbReference type="ARBA" id="ARBA00023163"/>
    </source>
</evidence>
<dbReference type="InterPro" id="IPR004111">
    <property type="entry name" value="Repressor_TetR_C"/>
</dbReference>
<dbReference type="InterPro" id="IPR001647">
    <property type="entry name" value="HTH_TetR"/>
</dbReference>
<dbReference type="Gene3D" id="1.10.357.10">
    <property type="entry name" value="Tetracycline Repressor, domain 2"/>
    <property type="match status" value="1"/>
</dbReference>
<evidence type="ECO:0000259" key="5">
    <source>
        <dbReference type="PROSITE" id="PS50977"/>
    </source>
</evidence>
<dbReference type="Pfam" id="PF00440">
    <property type="entry name" value="TetR_N"/>
    <property type="match status" value="1"/>
</dbReference>
<dbReference type="InterPro" id="IPR050109">
    <property type="entry name" value="HTH-type_TetR-like_transc_reg"/>
</dbReference>
<feature type="domain" description="HTH tetR-type" evidence="5">
    <location>
        <begin position="17"/>
        <end position="77"/>
    </location>
</feature>
<gene>
    <name evidence="6" type="ORF">RM764_22305</name>
</gene>
<name>A0ABU2TY07_9ACTN</name>
<evidence type="ECO:0000313" key="7">
    <source>
        <dbReference type="Proteomes" id="UP001183809"/>
    </source>
</evidence>
<protein>
    <submittedName>
        <fullName evidence="6">TetR/AcrR family transcriptional regulator</fullName>
    </submittedName>
</protein>
<sequence length="246" mass="27809">METPRSAWNREPRAVKRLSRERIVNTALEILATEGMEAVNMRRVAQALETGAASLYAHVSNKTELSELMLDRVLEMAPVPDPDPKRWTEQISEVLRNQVRVMTAYPGIARVRCQTITPVGPNDLLQTERMIAILRAGGLSVRQAAQATDMLCLYTRAFAYAMSMWTFGTIDRDDHVPSQREQQIREYMNAFPGEFPNMLQTSELFSAETAPERFDLAVEMFVAGLTYLAARNADRPANNCPTQTRR</sequence>
<dbReference type="Proteomes" id="UP001183809">
    <property type="component" value="Unassembled WGS sequence"/>
</dbReference>
<keyword evidence="1" id="KW-0805">Transcription regulation</keyword>
<feature type="DNA-binding region" description="H-T-H motif" evidence="4">
    <location>
        <begin position="40"/>
        <end position="59"/>
    </location>
</feature>
<dbReference type="InterPro" id="IPR009057">
    <property type="entry name" value="Homeodomain-like_sf"/>
</dbReference>
<dbReference type="SUPFAM" id="SSF48498">
    <property type="entry name" value="Tetracyclin repressor-like, C-terminal domain"/>
    <property type="match status" value="1"/>
</dbReference>
<comment type="caution">
    <text evidence="6">The sequence shown here is derived from an EMBL/GenBank/DDBJ whole genome shotgun (WGS) entry which is preliminary data.</text>
</comment>
<dbReference type="Pfam" id="PF02909">
    <property type="entry name" value="TetR_C_1"/>
    <property type="match status" value="1"/>
</dbReference>
<accession>A0ABU2TY07</accession>
<reference evidence="7" key="1">
    <citation type="submission" date="2023-07" db="EMBL/GenBank/DDBJ databases">
        <title>30 novel species of actinomycetes from the DSMZ collection.</title>
        <authorList>
            <person name="Nouioui I."/>
        </authorList>
    </citation>
    <scope>NUCLEOTIDE SEQUENCE [LARGE SCALE GENOMIC DNA]</scope>
    <source>
        <strain evidence="7">DSM 41699</strain>
    </source>
</reference>
<evidence type="ECO:0000313" key="6">
    <source>
        <dbReference type="EMBL" id="MDT0465702.1"/>
    </source>
</evidence>
<dbReference type="InterPro" id="IPR036271">
    <property type="entry name" value="Tet_transcr_reg_TetR-rel_C_sf"/>
</dbReference>
<keyword evidence="3" id="KW-0804">Transcription</keyword>
<keyword evidence="2 4" id="KW-0238">DNA-binding</keyword>
<dbReference type="PANTHER" id="PTHR30055">
    <property type="entry name" value="HTH-TYPE TRANSCRIPTIONAL REGULATOR RUTR"/>
    <property type="match status" value="1"/>
</dbReference>
<organism evidence="6 7">
    <name type="scientific">Streptomyces gibsoniae</name>
    <dbReference type="NCBI Taxonomy" id="3075529"/>
    <lineage>
        <taxon>Bacteria</taxon>
        <taxon>Bacillati</taxon>
        <taxon>Actinomycetota</taxon>
        <taxon>Actinomycetes</taxon>
        <taxon>Kitasatosporales</taxon>
        <taxon>Streptomycetaceae</taxon>
        <taxon>Streptomyces</taxon>
    </lineage>
</organism>
<dbReference type="PROSITE" id="PS50977">
    <property type="entry name" value="HTH_TETR_2"/>
    <property type="match status" value="1"/>
</dbReference>
<proteinExistence type="predicted"/>
<dbReference type="SUPFAM" id="SSF46689">
    <property type="entry name" value="Homeodomain-like"/>
    <property type="match status" value="1"/>
</dbReference>
<dbReference type="EMBL" id="JAVREY010000027">
    <property type="protein sequence ID" value="MDT0465702.1"/>
    <property type="molecule type" value="Genomic_DNA"/>
</dbReference>
<dbReference type="PANTHER" id="PTHR30055:SF151">
    <property type="entry name" value="TRANSCRIPTIONAL REGULATORY PROTEIN"/>
    <property type="match status" value="1"/>
</dbReference>
<evidence type="ECO:0000256" key="1">
    <source>
        <dbReference type="ARBA" id="ARBA00023015"/>
    </source>
</evidence>
<keyword evidence="7" id="KW-1185">Reference proteome</keyword>
<evidence type="ECO:0000256" key="4">
    <source>
        <dbReference type="PROSITE-ProRule" id="PRU00335"/>
    </source>
</evidence>